<dbReference type="SUPFAM" id="SSF55811">
    <property type="entry name" value="Nudix"/>
    <property type="match status" value="1"/>
</dbReference>
<dbReference type="Proteomes" id="UP001321018">
    <property type="component" value="Unassembled WGS sequence"/>
</dbReference>
<proteinExistence type="predicted"/>
<accession>A0AAP2YWS5</accession>
<dbReference type="Gene3D" id="3.90.79.10">
    <property type="entry name" value="Nucleoside Triphosphate Pyrophosphohydrolase"/>
    <property type="match status" value="1"/>
</dbReference>
<feature type="compositionally biased region" description="Acidic residues" evidence="1">
    <location>
        <begin position="173"/>
        <end position="183"/>
    </location>
</feature>
<evidence type="ECO:0000256" key="1">
    <source>
        <dbReference type="SAM" id="MobiDB-lite"/>
    </source>
</evidence>
<dbReference type="RefSeq" id="WP_425494273.1">
    <property type="nucleotide sequence ID" value="NZ_JAOPKA010000002.1"/>
</dbReference>
<dbReference type="InterPro" id="IPR000086">
    <property type="entry name" value="NUDIX_hydrolase_dom"/>
</dbReference>
<evidence type="ECO:0000313" key="4">
    <source>
        <dbReference type="Proteomes" id="UP001321018"/>
    </source>
</evidence>
<dbReference type="AlphaFoldDB" id="A0AAP2YWS5"/>
<dbReference type="EMBL" id="JAOPKA010000002">
    <property type="protein sequence ID" value="MCU4740776.1"/>
    <property type="molecule type" value="Genomic_DNA"/>
</dbReference>
<reference evidence="3" key="1">
    <citation type="submission" date="2022-09" db="EMBL/GenBank/DDBJ databases">
        <title>Enrichment on poylsaccharides allowed isolation of novel metabolic and taxonomic groups of Haloarchaea.</title>
        <authorList>
            <person name="Sorokin D.Y."/>
            <person name="Elcheninov A.G."/>
            <person name="Khizhniak T.V."/>
            <person name="Kolganova T.V."/>
            <person name="Kublanov I.V."/>
        </authorList>
    </citation>
    <scope>NUCLEOTIDE SEQUENCE</scope>
    <source>
        <strain evidence="3">AArc-xg1-1</strain>
    </source>
</reference>
<feature type="region of interest" description="Disordered" evidence="1">
    <location>
        <begin position="68"/>
        <end position="89"/>
    </location>
</feature>
<dbReference type="InterPro" id="IPR015797">
    <property type="entry name" value="NUDIX_hydrolase-like_dom_sf"/>
</dbReference>
<dbReference type="CDD" id="cd03674">
    <property type="entry name" value="NUDIX_Hydrolase"/>
    <property type="match status" value="1"/>
</dbReference>
<sequence>METTRHFTATVYIVNDGATALHDHRRLGITIPPGGHVDRDELPHETAIRECREETGLEATILPVRESLESDGTGDHDLAVETDTGRSLPQPRRQMLYDIDVHDGRVAHQHVDHIYYATVPSREIDPADGEVNADGWAWYTSADLRTRTREDEIGGQSDSDSESEDRNRIQNDDTNEPDLEDDVVTLGLEAIEAARRLS</sequence>
<comment type="caution">
    <text evidence="3">The sequence shown here is derived from an EMBL/GenBank/DDBJ whole genome shotgun (WGS) entry which is preliminary data.</text>
</comment>
<protein>
    <submittedName>
        <fullName evidence="3">NUDIX domain-containing protein</fullName>
    </submittedName>
</protein>
<dbReference type="Pfam" id="PF00293">
    <property type="entry name" value="NUDIX"/>
    <property type="match status" value="1"/>
</dbReference>
<feature type="region of interest" description="Disordered" evidence="1">
    <location>
        <begin position="147"/>
        <end position="184"/>
    </location>
</feature>
<name>A0AAP2YWS5_9EURY</name>
<organism evidence="3 4">
    <name type="scientific">Natronoglomus mannanivorans</name>
    <dbReference type="NCBI Taxonomy" id="2979990"/>
    <lineage>
        <taxon>Archaea</taxon>
        <taxon>Methanobacteriati</taxon>
        <taxon>Methanobacteriota</taxon>
        <taxon>Stenosarchaea group</taxon>
        <taxon>Halobacteria</taxon>
        <taxon>Halobacteriales</taxon>
        <taxon>Natrialbaceae</taxon>
        <taxon>Natronoglomus</taxon>
    </lineage>
</organism>
<evidence type="ECO:0000259" key="2">
    <source>
        <dbReference type="PROSITE" id="PS51462"/>
    </source>
</evidence>
<dbReference type="PROSITE" id="PS51462">
    <property type="entry name" value="NUDIX"/>
    <property type="match status" value="1"/>
</dbReference>
<evidence type="ECO:0000313" key="3">
    <source>
        <dbReference type="EMBL" id="MCU4740776.1"/>
    </source>
</evidence>
<gene>
    <name evidence="3" type="ORF">OB960_05105</name>
</gene>
<feature type="domain" description="Nudix hydrolase" evidence="2">
    <location>
        <begin position="4"/>
        <end position="161"/>
    </location>
</feature>